<dbReference type="EMBL" id="JAMFLZ010000001">
    <property type="protein sequence ID" value="MCL6293633.1"/>
    <property type="molecule type" value="Genomic_DNA"/>
</dbReference>
<keyword evidence="1" id="KW-0472">Membrane</keyword>
<evidence type="ECO:0000256" key="1">
    <source>
        <dbReference type="SAM" id="Phobius"/>
    </source>
</evidence>
<accession>A0ABT0QAX1</accession>
<gene>
    <name evidence="2" type="ORF">M3P09_01430</name>
</gene>
<keyword evidence="3" id="KW-1185">Reference proteome</keyword>
<dbReference type="Proteomes" id="UP001165381">
    <property type="component" value="Unassembled WGS sequence"/>
</dbReference>
<dbReference type="RefSeq" id="WP_249971759.1">
    <property type="nucleotide sequence ID" value="NZ_JAMFLZ010000001.1"/>
</dbReference>
<proteinExistence type="predicted"/>
<organism evidence="2 3">
    <name type="scientific">Jejuia spongiicola</name>
    <dbReference type="NCBI Taxonomy" id="2942207"/>
    <lineage>
        <taxon>Bacteria</taxon>
        <taxon>Pseudomonadati</taxon>
        <taxon>Bacteroidota</taxon>
        <taxon>Flavobacteriia</taxon>
        <taxon>Flavobacteriales</taxon>
        <taxon>Flavobacteriaceae</taxon>
        <taxon>Jejuia</taxon>
    </lineage>
</organism>
<keyword evidence="1" id="KW-0812">Transmembrane</keyword>
<sequence length="124" mass="14605">MSKNIIRQIVDIQAQAERLIKTKADMIEIELFAKYNREIKSFLIANIDDDFVLSYVRKIPDLNIKKSENKWNVITLILIIFSSFSRGIALYNERRMAQKYLSEIRDIRGSYASAEFMLKNYFAN</sequence>
<feature type="transmembrane region" description="Helical" evidence="1">
    <location>
        <begin position="71"/>
        <end position="91"/>
    </location>
</feature>
<reference evidence="2" key="1">
    <citation type="submission" date="2022-05" db="EMBL/GenBank/DDBJ databases">
        <authorList>
            <person name="Park J.-S."/>
        </authorList>
    </citation>
    <scope>NUCLEOTIDE SEQUENCE</scope>
    <source>
        <strain evidence="2">2012CJ34-3</strain>
    </source>
</reference>
<name>A0ABT0QAX1_9FLAO</name>
<keyword evidence="1" id="KW-1133">Transmembrane helix</keyword>
<protein>
    <submittedName>
        <fullName evidence="2">Uncharacterized protein</fullName>
    </submittedName>
</protein>
<evidence type="ECO:0000313" key="2">
    <source>
        <dbReference type="EMBL" id="MCL6293633.1"/>
    </source>
</evidence>
<comment type="caution">
    <text evidence="2">The sequence shown here is derived from an EMBL/GenBank/DDBJ whole genome shotgun (WGS) entry which is preliminary data.</text>
</comment>
<evidence type="ECO:0000313" key="3">
    <source>
        <dbReference type="Proteomes" id="UP001165381"/>
    </source>
</evidence>